<sequence length="394" mass="41402">MKTTGSFLTLTLLNFLSVLVSADDECSLPSSSPCVGLYVNYALQEGMYYDEDCLHGGFNCYISTHSTDSEHAGCKKCSYADGGDCPACVKAAHHAWCDAATAACCADRCVALDSVALAARGVGLRADAACAAGDSGCDAHHDGCALCIFDPELLDDWCGDDATETTSDGSCDTYTALDDCAACYVAVYDEIWNKVTSTDDTDVYGGTDSSGEDSSYCTMPTASARCMDIIDELDVEEGLMLVYDDACTFTDAGCHVYRRDCRYCVANANASLAAGHSSYMECPDCAVSHYTTVAAGTMLAGGHDFGGDATAGSSSRGSGGSATAVAGVIAGVTVGMAALVLALVGSYFYYYKYAKKRHAYRMVKTRDIVRGADGDDDVIEPLELESSNKDHARD</sequence>
<keyword evidence="1" id="KW-1133">Transmembrane helix</keyword>
<feature type="transmembrane region" description="Helical" evidence="1">
    <location>
        <begin position="324"/>
        <end position="351"/>
    </location>
</feature>
<evidence type="ECO:0000313" key="3">
    <source>
        <dbReference type="EMBL" id="CAE0636429.1"/>
    </source>
</evidence>
<accession>A0A6S9II56</accession>
<feature type="signal peptide" evidence="2">
    <location>
        <begin position="1"/>
        <end position="22"/>
    </location>
</feature>
<dbReference type="AlphaFoldDB" id="A0A6S9II56"/>
<evidence type="ECO:0000313" key="4">
    <source>
        <dbReference type="EMBL" id="CAE0636430.1"/>
    </source>
</evidence>
<dbReference type="EMBL" id="HBIU01032952">
    <property type="protein sequence ID" value="CAE0636429.1"/>
    <property type="molecule type" value="Transcribed_RNA"/>
</dbReference>
<feature type="chain" id="PRO_5036191509" description="TNFR-Cys domain-containing protein" evidence="2">
    <location>
        <begin position="23"/>
        <end position="394"/>
    </location>
</feature>
<gene>
    <name evidence="3" type="ORF">HAKA00212_LOCUS15190</name>
    <name evidence="4" type="ORF">HAKA00212_LOCUS15191</name>
</gene>
<dbReference type="EMBL" id="HBIU01032953">
    <property type="protein sequence ID" value="CAE0636430.1"/>
    <property type="molecule type" value="Transcribed_RNA"/>
</dbReference>
<keyword evidence="2" id="KW-0732">Signal</keyword>
<evidence type="ECO:0000256" key="1">
    <source>
        <dbReference type="SAM" id="Phobius"/>
    </source>
</evidence>
<evidence type="ECO:0008006" key="5">
    <source>
        <dbReference type="Google" id="ProtNLM"/>
    </source>
</evidence>
<keyword evidence="1" id="KW-0812">Transmembrane</keyword>
<protein>
    <recommendedName>
        <fullName evidence="5">TNFR-Cys domain-containing protein</fullName>
    </recommendedName>
</protein>
<proteinExistence type="predicted"/>
<evidence type="ECO:0000256" key="2">
    <source>
        <dbReference type="SAM" id="SignalP"/>
    </source>
</evidence>
<keyword evidence="1" id="KW-0472">Membrane</keyword>
<reference evidence="3" key="1">
    <citation type="submission" date="2021-01" db="EMBL/GenBank/DDBJ databases">
        <authorList>
            <person name="Corre E."/>
            <person name="Pelletier E."/>
            <person name="Niang G."/>
            <person name="Scheremetjew M."/>
            <person name="Finn R."/>
            <person name="Kale V."/>
            <person name="Holt S."/>
            <person name="Cochrane G."/>
            <person name="Meng A."/>
            <person name="Brown T."/>
            <person name="Cohen L."/>
        </authorList>
    </citation>
    <scope>NUCLEOTIDE SEQUENCE</scope>
    <source>
        <strain evidence="3">CCMP3107</strain>
    </source>
</reference>
<organism evidence="3">
    <name type="scientific">Heterosigma akashiwo</name>
    <name type="common">Chromophytic alga</name>
    <name type="synonym">Heterosigma carterae</name>
    <dbReference type="NCBI Taxonomy" id="2829"/>
    <lineage>
        <taxon>Eukaryota</taxon>
        <taxon>Sar</taxon>
        <taxon>Stramenopiles</taxon>
        <taxon>Ochrophyta</taxon>
        <taxon>Raphidophyceae</taxon>
        <taxon>Chattonellales</taxon>
        <taxon>Chattonellaceae</taxon>
        <taxon>Heterosigma</taxon>
    </lineage>
</organism>
<name>A0A6S9II56_HETAK</name>